<dbReference type="GO" id="GO:0000467">
    <property type="term" value="P:exonucleolytic trimming to generate mature 3'-end of 5.8S rRNA from tricistronic rRNA transcript (SSU-rRNA, 5.8S rRNA, LSU-rRNA)"/>
    <property type="evidence" value="ECO:0007669"/>
    <property type="project" value="TreeGrafter"/>
</dbReference>
<dbReference type="SUPFAM" id="SSF54211">
    <property type="entry name" value="Ribosomal protein S5 domain 2-like"/>
    <property type="match status" value="1"/>
</dbReference>
<sequence>MIGTEEKQYYSHGITINCRYDGRDSSGISKLVVEKGSVIGSQASSTVSYVDSNVTCTINLNINTEWKLHIKTLFKGDNNNDHILCWDRSERLNYLLRSLMFSNHWLKDESSIQDSCYYWNLEINLSISQAGGSLLDASSYAIVSALSGVSIPRVNVINHTEGVKLTLGSGNDQKITELIKAVPIIVTCGIFDNRDVWCMCENEENCMDTVISFAINRNSNVVGMNGTGSMLINHEQYMSKASEIATELFTSL</sequence>
<evidence type="ECO:0000313" key="8">
    <source>
        <dbReference type="EMBL" id="SIO73869.1"/>
    </source>
</evidence>
<keyword evidence="5" id="KW-0271">Exosome</keyword>
<evidence type="ECO:0000256" key="1">
    <source>
        <dbReference type="ARBA" id="ARBA00004496"/>
    </source>
</evidence>
<evidence type="ECO:0000256" key="2">
    <source>
        <dbReference type="ARBA" id="ARBA00004604"/>
    </source>
</evidence>
<dbReference type="EMBL" id="LN871599">
    <property type="protein sequence ID" value="SIO73869.1"/>
    <property type="molecule type" value="Genomic_DNA"/>
</dbReference>
<dbReference type="Proteomes" id="UP000002899">
    <property type="component" value="Chromosome IV"/>
</dbReference>
<dbReference type="GO" id="GO:0071035">
    <property type="term" value="P:nuclear polyadenylation-dependent rRNA catabolic process"/>
    <property type="evidence" value="ECO:0007669"/>
    <property type="project" value="TreeGrafter"/>
</dbReference>
<accession>A0A1N6LYB0</accession>
<dbReference type="RefSeq" id="XP_021337921.1">
    <property type="nucleotide sequence ID" value="XM_021482754.1"/>
</dbReference>
<reference evidence="8 9" key="2">
    <citation type="journal article" date="2013" name="PLoS ONE">
        <title>Whole genome mapping and re-organization of the nuclear and mitochondrial genomes of Babesia microti isolates.</title>
        <authorList>
            <person name="Cornillot E."/>
            <person name="Dassouli A."/>
            <person name="Garg A."/>
            <person name="Pachikara N."/>
            <person name="Randazzo S."/>
            <person name="Depoix D."/>
            <person name="Carcy B."/>
            <person name="Delbecq S."/>
            <person name="Frutos R."/>
            <person name="Silva J.C."/>
            <person name="Sutton R."/>
            <person name="Krause P.J."/>
            <person name="Mamoun C.B."/>
        </authorList>
    </citation>
    <scope>NUCLEOTIDE SEQUENCE [LARGE SCALE GENOMIC DNA]</scope>
    <source>
        <strain evidence="8 9">RI</strain>
    </source>
</reference>
<dbReference type="GO" id="GO:0005730">
    <property type="term" value="C:nucleolus"/>
    <property type="evidence" value="ECO:0007669"/>
    <property type="project" value="UniProtKB-SubCell"/>
</dbReference>
<dbReference type="InterPro" id="IPR036345">
    <property type="entry name" value="ExoRNase_PH_dom2_sf"/>
</dbReference>
<dbReference type="VEuPathDB" id="PiroplasmaDB:BmR1_04g09110"/>
<evidence type="ECO:0000259" key="7">
    <source>
        <dbReference type="Pfam" id="PF03725"/>
    </source>
</evidence>
<dbReference type="GO" id="GO:0071038">
    <property type="term" value="P:TRAMP-dependent tRNA surveillance pathway"/>
    <property type="evidence" value="ECO:0007669"/>
    <property type="project" value="TreeGrafter"/>
</dbReference>
<reference evidence="8 9" key="3">
    <citation type="journal article" date="2016" name="Sci. Rep.">
        <title>Genome-wide diversity and gene expression profiling of Babesia microti isolates identify polymorphic genes that mediate host-pathogen interactions.</title>
        <authorList>
            <person name="Silva J.C."/>
            <person name="Cornillot E."/>
            <person name="McCracken C."/>
            <person name="Usmani-Brown S."/>
            <person name="Dwivedi A."/>
            <person name="Ifeonu O.O."/>
            <person name="Crabtree J."/>
            <person name="Gotia H.T."/>
            <person name="Virji A.Z."/>
            <person name="Reynes C."/>
            <person name="Colinge J."/>
            <person name="Kumar V."/>
            <person name="Lawres L."/>
            <person name="Pazzi J.E."/>
            <person name="Pablo J.V."/>
            <person name="Hung C."/>
            <person name="Brancato J."/>
            <person name="Kumari P."/>
            <person name="Orvis J."/>
            <person name="Tretina K."/>
            <person name="Chibucos M."/>
            <person name="Ott S."/>
            <person name="Sadzewicz L."/>
            <person name="Sengamalay N."/>
            <person name="Shetty A.C."/>
            <person name="Su Q."/>
            <person name="Tallon L."/>
            <person name="Fraser C.M."/>
            <person name="Frutos R."/>
            <person name="Molina D.M."/>
            <person name="Krause P.J."/>
            <person name="Ben Mamoun C."/>
        </authorList>
    </citation>
    <scope>NUCLEOTIDE SEQUENCE [LARGE SCALE GENOMIC DNA]</scope>
    <source>
        <strain evidence="8 9">RI</strain>
    </source>
</reference>
<dbReference type="GO" id="GO:0034476">
    <property type="term" value="P:U5 snRNA 3'-end processing"/>
    <property type="evidence" value="ECO:0007669"/>
    <property type="project" value="TreeGrafter"/>
</dbReference>
<dbReference type="GO" id="GO:0000176">
    <property type="term" value="C:nuclear exosome (RNase complex)"/>
    <property type="evidence" value="ECO:0007669"/>
    <property type="project" value="TreeGrafter"/>
</dbReference>
<dbReference type="GO" id="GO:0035925">
    <property type="term" value="F:mRNA 3'-UTR AU-rich region binding"/>
    <property type="evidence" value="ECO:0007669"/>
    <property type="project" value="TreeGrafter"/>
</dbReference>
<evidence type="ECO:0000313" key="9">
    <source>
        <dbReference type="Proteomes" id="UP000002899"/>
    </source>
</evidence>
<keyword evidence="4" id="KW-0963">Cytoplasm</keyword>
<dbReference type="PANTHER" id="PTHR11097:SF8">
    <property type="entry name" value="EXOSOME COMPLEX COMPONENT RRP42"/>
    <property type="match status" value="1"/>
</dbReference>
<protein>
    <recommendedName>
        <fullName evidence="6">Ribosomal RNA-processing protein 42</fullName>
    </recommendedName>
</protein>
<dbReference type="InterPro" id="IPR020568">
    <property type="entry name" value="Ribosomal_Su5_D2-typ_SF"/>
</dbReference>
<dbReference type="GO" id="GO:0000177">
    <property type="term" value="C:cytoplasmic exosome (RNase complex)"/>
    <property type="evidence" value="ECO:0007669"/>
    <property type="project" value="TreeGrafter"/>
</dbReference>
<proteinExistence type="inferred from homology"/>
<dbReference type="GO" id="GO:0016075">
    <property type="term" value="P:rRNA catabolic process"/>
    <property type="evidence" value="ECO:0007669"/>
    <property type="project" value="TreeGrafter"/>
</dbReference>
<dbReference type="GO" id="GO:0034475">
    <property type="term" value="P:U4 snRNA 3'-end processing"/>
    <property type="evidence" value="ECO:0007669"/>
    <property type="project" value="TreeGrafter"/>
</dbReference>
<dbReference type="GO" id="GO:0071028">
    <property type="term" value="P:nuclear mRNA surveillance"/>
    <property type="evidence" value="ECO:0007669"/>
    <property type="project" value="TreeGrafter"/>
</dbReference>
<feature type="domain" description="Exoribonuclease phosphorolytic" evidence="7">
    <location>
        <begin position="182"/>
        <end position="246"/>
    </location>
</feature>
<dbReference type="GeneID" id="24426452"/>
<evidence type="ECO:0000256" key="3">
    <source>
        <dbReference type="ARBA" id="ARBA00006678"/>
    </source>
</evidence>
<comment type="similarity">
    <text evidence="3">Belongs to the RNase PH family.</text>
</comment>
<reference evidence="8 9" key="1">
    <citation type="journal article" date="2012" name="Nucleic Acids Res.">
        <title>Sequencing of the smallest Apicomplexan genome from the human pathogen Babesia microti.</title>
        <authorList>
            <person name="Cornillot E."/>
            <person name="Hadj-Kaddour K."/>
            <person name="Dassouli A."/>
            <person name="Noel B."/>
            <person name="Ranwez V."/>
            <person name="Vacherie B."/>
            <person name="Augagneur Y."/>
            <person name="Bres V."/>
            <person name="Duclos A."/>
            <person name="Randazzo S."/>
            <person name="Carcy B."/>
            <person name="Debierre-Grockiego F."/>
            <person name="Delbecq S."/>
            <person name="Moubri-Menage K."/>
            <person name="Shams-Eldin H."/>
            <person name="Usmani-Brown S."/>
            <person name="Bringaud F."/>
            <person name="Wincker P."/>
            <person name="Vivares C.P."/>
            <person name="Schwarz R.T."/>
            <person name="Schetters T.P."/>
            <person name="Krause P.J."/>
            <person name="Gorenflot A."/>
            <person name="Berry V."/>
            <person name="Barbe V."/>
            <person name="Ben Mamoun C."/>
        </authorList>
    </citation>
    <scope>NUCLEOTIDE SEQUENCE [LARGE SCALE GENOMIC DNA]</scope>
    <source>
        <strain evidence="8 9">RI</strain>
    </source>
</reference>
<dbReference type="SUPFAM" id="SSF55666">
    <property type="entry name" value="Ribonuclease PH domain 2-like"/>
    <property type="match status" value="1"/>
</dbReference>
<dbReference type="Gene3D" id="3.30.230.70">
    <property type="entry name" value="GHMP Kinase, N-terminal domain"/>
    <property type="match status" value="1"/>
</dbReference>
<dbReference type="PANTHER" id="PTHR11097">
    <property type="entry name" value="EXOSOME COMPLEX EXONUCLEASE RIBOSOMAL RNA PROCESSING PROTEIN"/>
    <property type="match status" value="1"/>
</dbReference>
<evidence type="ECO:0000256" key="6">
    <source>
        <dbReference type="ARBA" id="ARBA00042523"/>
    </source>
</evidence>
<gene>
    <name evidence="8" type="ORF">BmR1_04g09110</name>
</gene>
<dbReference type="InterPro" id="IPR015847">
    <property type="entry name" value="ExoRNase_PH_dom2"/>
</dbReference>
<name>A0A1N6LYB0_BABMR</name>
<dbReference type="Pfam" id="PF03725">
    <property type="entry name" value="RNase_PH_C"/>
    <property type="match status" value="1"/>
</dbReference>
<dbReference type="AlphaFoldDB" id="A0A1N6LYB0"/>
<dbReference type="KEGG" id="bmic:BmR1_04g09110"/>
<comment type="subcellular location">
    <subcellularLocation>
        <location evidence="1">Cytoplasm</location>
    </subcellularLocation>
    <subcellularLocation>
        <location evidence="2">Nucleus</location>
        <location evidence="2">Nucleolus</location>
    </subcellularLocation>
</comment>
<dbReference type="InterPro" id="IPR050590">
    <property type="entry name" value="Exosome_comp_Rrp42_subfam"/>
</dbReference>
<dbReference type="InterPro" id="IPR027408">
    <property type="entry name" value="PNPase/RNase_PH_dom_sf"/>
</dbReference>
<keyword evidence="9" id="KW-1185">Reference proteome</keyword>
<evidence type="ECO:0000256" key="4">
    <source>
        <dbReference type="ARBA" id="ARBA00022490"/>
    </source>
</evidence>
<dbReference type="GO" id="GO:0034473">
    <property type="term" value="P:U1 snRNA 3'-end processing"/>
    <property type="evidence" value="ECO:0007669"/>
    <property type="project" value="TreeGrafter"/>
</dbReference>
<dbReference type="OrthoDB" id="272245at2759"/>
<evidence type="ECO:0000256" key="5">
    <source>
        <dbReference type="ARBA" id="ARBA00022835"/>
    </source>
</evidence>
<organism evidence="8 9">
    <name type="scientific">Babesia microti (strain RI)</name>
    <dbReference type="NCBI Taxonomy" id="1133968"/>
    <lineage>
        <taxon>Eukaryota</taxon>
        <taxon>Sar</taxon>
        <taxon>Alveolata</taxon>
        <taxon>Apicomplexa</taxon>
        <taxon>Aconoidasida</taxon>
        <taxon>Piroplasmida</taxon>
        <taxon>Babesiidae</taxon>
        <taxon>Babesia</taxon>
    </lineage>
</organism>